<organism evidence="1">
    <name type="scientific">Faunusvirus sp</name>
    <dbReference type="NCBI Taxonomy" id="2487766"/>
    <lineage>
        <taxon>Viruses</taxon>
        <taxon>Varidnaviria</taxon>
        <taxon>Bamfordvirae</taxon>
        <taxon>Nucleocytoviricota</taxon>
        <taxon>Megaviricetes</taxon>
        <taxon>Imitervirales</taxon>
        <taxon>Mimiviridae</taxon>
    </lineage>
</organism>
<evidence type="ECO:0000313" key="1">
    <source>
        <dbReference type="EMBL" id="AYV79307.1"/>
    </source>
</evidence>
<name>A0A3G4ZWL8_9VIRU</name>
<sequence>MSSQQSGMNPHSFYKNYVGSQLAQYTPFQNAFAVLLGSWSNSLTRGPSLIVTQYIGTEITVHYCGSMCSCYKNGLKCIGVYDDGFCKCTNQHDTCIDFPDQLMKSLQSMCMSIIDFTNCDNVFNTSDYLLDFIVDELTNSANVIDTIHHVLHKQKSQSTDKFKDFDRNFDTIYINEVLAYNQYVITALFKRRHDKLATIIKLPPKNINIWQSCSSFGEYNNYVIESINASYKKN</sequence>
<proteinExistence type="predicted"/>
<reference evidence="1" key="1">
    <citation type="submission" date="2018-10" db="EMBL/GenBank/DDBJ databases">
        <title>Hidden diversity of soil giant viruses.</title>
        <authorList>
            <person name="Schulz F."/>
            <person name="Alteio L."/>
            <person name="Goudeau D."/>
            <person name="Ryan E.M."/>
            <person name="Malmstrom R.R."/>
            <person name="Blanchard J."/>
            <person name="Woyke T."/>
        </authorList>
    </citation>
    <scope>NUCLEOTIDE SEQUENCE</scope>
    <source>
        <strain evidence="1">FNV1</strain>
    </source>
</reference>
<accession>A0A3G4ZWL8</accession>
<protein>
    <submittedName>
        <fullName evidence="1">Uncharacterized protein</fullName>
    </submittedName>
</protein>
<dbReference type="EMBL" id="MK072139">
    <property type="protein sequence ID" value="AYV79307.1"/>
    <property type="molecule type" value="Genomic_DNA"/>
</dbReference>
<gene>
    <name evidence="1" type="ORF">Faunusvirus8_24</name>
</gene>